<dbReference type="Gene3D" id="3.90.1150.140">
    <property type="match status" value="1"/>
</dbReference>
<reference evidence="3 4" key="1">
    <citation type="submission" date="2021-03" db="EMBL/GenBank/DDBJ databases">
        <title>Genomic Encyclopedia of Type Strains, Phase IV (KMG-IV): sequencing the most valuable type-strain genomes for metagenomic binning, comparative biology and taxonomic classification.</title>
        <authorList>
            <person name="Goeker M."/>
        </authorList>
    </citation>
    <scope>NUCLEOTIDE SEQUENCE [LARGE SCALE GENOMIC DNA]</scope>
    <source>
        <strain evidence="3 4">DSM 3984</strain>
    </source>
</reference>
<dbReference type="Proteomes" id="UP000783390">
    <property type="component" value="Unassembled WGS sequence"/>
</dbReference>
<dbReference type="Pfam" id="PF20732">
    <property type="entry name" value="NamZ_C"/>
    <property type="match status" value="1"/>
</dbReference>
<sequence>MKINKICVKSGIDNIKDYNYLFENKKIGLVTNITGVDKNYNSTVDVINNLYNLEILFAPEHGLRGEYQAGEEVENYIDDITGKTVISLYGDKKVPSNDTLRNIDILIYDIQDLGIRYYTYIYTMYLCMKVCSYNKVKFVILDRINPLGGKLIEGNILDHKYDSFVGMLPIPNVYSLTVGELASYINDTENIKCDLNVIPVKGWKRGVAFYETDLPWIPPSPNIPTLNSALIYGGTCLFEGTNVSEGRGTTKPFEIIGAPWIECHKLSKYLNESNNLEAVYFRPVYFIPTFSKYEKELCSGVQIHIKDYEKFLPVKTAINILYAIKKLYPKDFKYNVQSVDFKYNFFNHLTGCDYILNNSLEYVYKRFEEDRKWFKKSIANYILY</sequence>
<dbReference type="PANTHER" id="PTHR42915:SF1">
    <property type="entry name" value="PEPTIDOGLYCAN BETA-N-ACETYLMURAMIDASE NAMZ"/>
    <property type="match status" value="1"/>
</dbReference>
<dbReference type="PIRSF" id="PIRSF016719">
    <property type="entry name" value="UCP016719"/>
    <property type="match status" value="1"/>
</dbReference>
<comment type="caution">
    <text evidence="3">The sequence shown here is derived from an EMBL/GenBank/DDBJ whole genome shotgun (WGS) entry which is preliminary data.</text>
</comment>
<name>A0ABS4EYY5_9CLOT</name>
<organism evidence="3 4">
    <name type="scientific">Clostridium moniliforme</name>
    <dbReference type="NCBI Taxonomy" id="39489"/>
    <lineage>
        <taxon>Bacteria</taxon>
        <taxon>Bacillati</taxon>
        <taxon>Bacillota</taxon>
        <taxon>Clostridia</taxon>
        <taxon>Eubacteriales</taxon>
        <taxon>Clostridiaceae</taxon>
        <taxon>Clostridium</taxon>
    </lineage>
</organism>
<evidence type="ECO:0000259" key="1">
    <source>
        <dbReference type="Pfam" id="PF07075"/>
    </source>
</evidence>
<proteinExistence type="predicted"/>
<accession>A0ABS4EYY5</accession>
<evidence type="ECO:0000259" key="2">
    <source>
        <dbReference type="Pfam" id="PF20732"/>
    </source>
</evidence>
<dbReference type="Pfam" id="PF07075">
    <property type="entry name" value="NamZ_N"/>
    <property type="match status" value="1"/>
</dbReference>
<feature type="domain" description="Peptidoglycan beta-N-acetylmuramidase NamZ C-terminal" evidence="2">
    <location>
        <begin position="230"/>
        <end position="384"/>
    </location>
</feature>
<feature type="domain" description="Peptidoglycan beta-N-acetylmuramidase NamZ N-terminal" evidence="1">
    <location>
        <begin position="27"/>
        <end position="226"/>
    </location>
</feature>
<dbReference type="EMBL" id="JAGGJZ010000002">
    <property type="protein sequence ID" value="MBP1889212.1"/>
    <property type="molecule type" value="Genomic_DNA"/>
</dbReference>
<dbReference type="InterPro" id="IPR048503">
    <property type="entry name" value="NamZ_C"/>
</dbReference>
<dbReference type="InterPro" id="IPR048502">
    <property type="entry name" value="NamZ_N"/>
</dbReference>
<dbReference type="InterPro" id="IPR008302">
    <property type="entry name" value="NamZ"/>
</dbReference>
<gene>
    <name evidence="3" type="ORF">J2Z53_000793</name>
</gene>
<dbReference type="Gene3D" id="3.40.50.12170">
    <property type="entry name" value="Uncharacterised protein PF07075, DUF1343"/>
    <property type="match status" value="1"/>
</dbReference>
<dbReference type="RefSeq" id="WP_209795930.1">
    <property type="nucleotide sequence ID" value="NZ_JAGGJZ010000002.1"/>
</dbReference>
<evidence type="ECO:0000313" key="3">
    <source>
        <dbReference type="EMBL" id="MBP1889212.1"/>
    </source>
</evidence>
<protein>
    <submittedName>
        <fullName evidence="3">Uncharacterized protein YbbC (DUF1343 family)</fullName>
    </submittedName>
</protein>
<evidence type="ECO:0000313" key="4">
    <source>
        <dbReference type="Proteomes" id="UP000783390"/>
    </source>
</evidence>
<keyword evidence="4" id="KW-1185">Reference proteome</keyword>
<dbReference type="PANTHER" id="PTHR42915">
    <property type="entry name" value="HYPOTHETICAL 460 KDA PROTEIN IN FEUA-SIGW INTERGENIC REGION [PRECURSOR]"/>
    <property type="match status" value="1"/>
</dbReference>